<dbReference type="GeneID" id="40086138"/>
<keyword evidence="2" id="KW-1185">Reference proteome</keyword>
<dbReference type="EMBL" id="MF185718">
    <property type="protein sequence ID" value="ASX98707.1"/>
    <property type="molecule type" value="Genomic_DNA"/>
</dbReference>
<dbReference type="KEGG" id="vg:40086138"/>
<dbReference type="OrthoDB" id="27176at10239"/>
<accession>A0A286N2V0</accession>
<name>A0A286N2V0_9CAUD</name>
<gene>
    <name evidence="1" type="primary">36</name>
    <name evidence="1" type="ORF">SEA_COLUCCI_36</name>
</gene>
<dbReference type="RefSeq" id="YP_009610050.1">
    <property type="nucleotide sequence ID" value="NC_042000.1"/>
</dbReference>
<reference evidence="1 2" key="1">
    <citation type="submission" date="2017-06" db="EMBL/GenBank/DDBJ databases">
        <authorList>
            <person name="Conboy A.J."/>
            <person name="Conboy D.B."/>
            <person name="Kulkosky J."/>
            <person name="Cross T."/>
            <person name="Moy E.A."/>
            <person name="Stoner T.H."/>
            <person name="Garlena R.A."/>
            <person name="Russell D.A."/>
            <person name="Pope W.H."/>
            <person name="Jacobs-Sera D."/>
            <person name="Hatfull G.F."/>
        </authorList>
    </citation>
    <scope>NUCLEOTIDE SEQUENCE [LARGE SCALE GENOMIC DNA]</scope>
</reference>
<organism evidence="1 2">
    <name type="scientific">Arthrobacter phage Colucci</name>
    <dbReference type="NCBI Taxonomy" id="2015834"/>
    <lineage>
        <taxon>Viruses</taxon>
        <taxon>Duplodnaviria</taxon>
        <taxon>Heunggongvirae</taxon>
        <taxon>Uroviricota</taxon>
        <taxon>Caudoviricetes</taxon>
        <taxon>Klausavirus</taxon>
        <taxon>Klausavirus colucci</taxon>
    </lineage>
</organism>
<proteinExistence type="predicted"/>
<evidence type="ECO:0000313" key="1">
    <source>
        <dbReference type="EMBL" id="ASX98707.1"/>
    </source>
</evidence>
<evidence type="ECO:0000313" key="2">
    <source>
        <dbReference type="Proteomes" id="UP000225683"/>
    </source>
</evidence>
<dbReference type="Proteomes" id="UP000225683">
    <property type="component" value="Genome"/>
</dbReference>
<sequence length="159" mass="17176">MTTAITFNELIEAFKAEGINGTVEDTGGGCATLVVDGGRMQVGPGVIGEGFDTEELSYGFYTTDDNGDVWEDGDAVWIEPGTAAADIAKAAAAAYREHKGETTEDATETFRVMGENTLTFNTWECETGIATRKEADEIADGYARLESDYKISYYVEPRP</sequence>
<protein>
    <submittedName>
        <fullName evidence="1">Uncharacterized protein</fullName>
    </submittedName>
</protein>